<sequence>MARTIPEQTPTSPNFLTTPAEGRLPPPLPVLSLKMQILVCVGTNSRYNNFFFFRSMFTTQLVVNNTFLERERCEKILNELATANGPRCPFGKVDFGTEGFQVRNPTPPRTAMQAGLDR</sequence>
<dbReference type="Proteomes" id="UP000499080">
    <property type="component" value="Unassembled WGS sequence"/>
</dbReference>
<proteinExistence type="predicted"/>
<reference evidence="2 3" key="1">
    <citation type="journal article" date="2019" name="Sci. Rep.">
        <title>Orb-weaving spider Araneus ventricosus genome elucidates the spidroin gene catalogue.</title>
        <authorList>
            <person name="Kono N."/>
            <person name="Nakamura H."/>
            <person name="Ohtoshi R."/>
            <person name="Moran D.A.P."/>
            <person name="Shinohara A."/>
            <person name="Yoshida Y."/>
            <person name="Fujiwara M."/>
            <person name="Mori M."/>
            <person name="Tomita M."/>
            <person name="Arakawa K."/>
        </authorList>
    </citation>
    <scope>NUCLEOTIDE SEQUENCE [LARGE SCALE GENOMIC DNA]</scope>
</reference>
<feature type="compositionally biased region" description="Polar residues" evidence="1">
    <location>
        <begin position="1"/>
        <end position="17"/>
    </location>
</feature>
<dbReference type="AlphaFoldDB" id="A0A4Y2BYU3"/>
<name>A0A4Y2BYU3_ARAVE</name>
<gene>
    <name evidence="2" type="ORF">AVEN_182545_1</name>
</gene>
<evidence type="ECO:0000313" key="2">
    <source>
        <dbReference type="EMBL" id="GBL96969.1"/>
    </source>
</evidence>
<evidence type="ECO:0000313" key="3">
    <source>
        <dbReference type="Proteomes" id="UP000499080"/>
    </source>
</evidence>
<evidence type="ECO:0000256" key="1">
    <source>
        <dbReference type="SAM" id="MobiDB-lite"/>
    </source>
</evidence>
<feature type="region of interest" description="Disordered" evidence="1">
    <location>
        <begin position="99"/>
        <end position="118"/>
    </location>
</feature>
<organism evidence="2 3">
    <name type="scientific">Araneus ventricosus</name>
    <name type="common">Orbweaver spider</name>
    <name type="synonym">Epeira ventricosa</name>
    <dbReference type="NCBI Taxonomy" id="182803"/>
    <lineage>
        <taxon>Eukaryota</taxon>
        <taxon>Metazoa</taxon>
        <taxon>Ecdysozoa</taxon>
        <taxon>Arthropoda</taxon>
        <taxon>Chelicerata</taxon>
        <taxon>Arachnida</taxon>
        <taxon>Araneae</taxon>
        <taxon>Araneomorphae</taxon>
        <taxon>Entelegynae</taxon>
        <taxon>Araneoidea</taxon>
        <taxon>Araneidae</taxon>
        <taxon>Araneus</taxon>
    </lineage>
</organism>
<dbReference type="EMBL" id="BGPR01000125">
    <property type="protein sequence ID" value="GBL96969.1"/>
    <property type="molecule type" value="Genomic_DNA"/>
</dbReference>
<comment type="caution">
    <text evidence="2">The sequence shown here is derived from an EMBL/GenBank/DDBJ whole genome shotgun (WGS) entry which is preliminary data.</text>
</comment>
<keyword evidence="3" id="KW-1185">Reference proteome</keyword>
<feature type="region of interest" description="Disordered" evidence="1">
    <location>
        <begin position="1"/>
        <end position="23"/>
    </location>
</feature>
<protein>
    <submittedName>
        <fullName evidence="2">Uncharacterized protein</fullName>
    </submittedName>
</protein>
<accession>A0A4Y2BYU3</accession>